<keyword evidence="4 17" id="KW-0812">Transmembrane</keyword>
<accession>H2ZJX3</accession>
<dbReference type="OMA" id="MRTTHHK"/>
<evidence type="ECO:0000256" key="4">
    <source>
        <dbReference type="ARBA" id="ARBA00022692"/>
    </source>
</evidence>
<evidence type="ECO:0000256" key="14">
    <source>
        <dbReference type="ARBA" id="ARBA00049296"/>
    </source>
</evidence>
<protein>
    <submittedName>
        <fullName evidence="18">Uncharacterized protein</fullName>
    </submittedName>
</protein>
<dbReference type="InParanoid" id="H2ZJX3"/>
<evidence type="ECO:0000256" key="8">
    <source>
        <dbReference type="ARBA" id="ARBA00047427"/>
    </source>
</evidence>
<comment type="subcellular location">
    <subcellularLocation>
        <location evidence="2">Endomembrane system</location>
        <topology evidence="2">Multi-pass membrane protein</topology>
    </subcellularLocation>
</comment>
<evidence type="ECO:0000313" key="18">
    <source>
        <dbReference type="Ensembl" id="ENSCSAVP00000017889.1"/>
    </source>
</evidence>
<dbReference type="GO" id="GO:0016020">
    <property type="term" value="C:membrane"/>
    <property type="evidence" value="ECO:0007669"/>
    <property type="project" value="InterPro"/>
</dbReference>
<keyword evidence="6 17" id="KW-0472">Membrane</keyword>
<feature type="transmembrane region" description="Helical" evidence="17">
    <location>
        <begin position="149"/>
        <end position="167"/>
    </location>
</feature>
<comment type="catalytic activity">
    <reaction evidence="10">
        <text>12-octadecanoyloxy-octadecanoate + H2O = 12-hydroxyoctadecanoate + octadecanoate + H(+)</text>
        <dbReference type="Rhea" id="RHEA:52080"/>
        <dbReference type="ChEBI" id="CHEBI:15377"/>
        <dbReference type="ChEBI" id="CHEBI:15378"/>
        <dbReference type="ChEBI" id="CHEBI:25629"/>
        <dbReference type="ChEBI" id="CHEBI:84201"/>
        <dbReference type="ChEBI" id="CHEBI:136330"/>
    </reaction>
    <physiologicalReaction direction="left-to-right" evidence="10">
        <dbReference type="Rhea" id="RHEA:52081"/>
    </physiologicalReaction>
</comment>
<evidence type="ECO:0000256" key="17">
    <source>
        <dbReference type="SAM" id="Phobius"/>
    </source>
</evidence>
<dbReference type="eggNOG" id="KOG3989">
    <property type="taxonomic scope" value="Eukaryota"/>
</dbReference>
<comment type="catalytic activity">
    <reaction evidence="8">
        <text>13-octadecanoyloxy-octadecanoate + H2O = 13-hydroxy-octadecanoate + octadecanoate + H(+)</text>
        <dbReference type="Rhea" id="RHEA:52084"/>
        <dbReference type="ChEBI" id="CHEBI:15377"/>
        <dbReference type="ChEBI" id="CHEBI:15378"/>
        <dbReference type="ChEBI" id="CHEBI:25629"/>
        <dbReference type="ChEBI" id="CHEBI:136304"/>
        <dbReference type="ChEBI" id="CHEBI:136335"/>
    </reaction>
    <physiologicalReaction direction="left-to-right" evidence="8">
        <dbReference type="Rhea" id="RHEA:52085"/>
    </physiologicalReaction>
</comment>
<organism evidence="18 19">
    <name type="scientific">Ciona savignyi</name>
    <name type="common">Pacific transparent sea squirt</name>
    <dbReference type="NCBI Taxonomy" id="51511"/>
    <lineage>
        <taxon>Eukaryota</taxon>
        <taxon>Metazoa</taxon>
        <taxon>Chordata</taxon>
        <taxon>Tunicata</taxon>
        <taxon>Ascidiacea</taxon>
        <taxon>Phlebobranchia</taxon>
        <taxon>Cionidae</taxon>
        <taxon>Ciona</taxon>
    </lineage>
</organism>
<evidence type="ECO:0000256" key="6">
    <source>
        <dbReference type="ARBA" id="ARBA00023136"/>
    </source>
</evidence>
<comment type="catalytic activity">
    <reaction evidence="12">
        <text>9-(9Z-octadecenoyloxy)-octadecanoate + H2O = 9-hydroxy-octadecanoate + (9Z)-octadecenoate + H(+)</text>
        <dbReference type="Rhea" id="RHEA:52048"/>
        <dbReference type="ChEBI" id="CHEBI:15377"/>
        <dbReference type="ChEBI" id="CHEBI:15378"/>
        <dbReference type="ChEBI" id="CHEBI:30823"/>
        <dbReference type="ChEBI" id="CHEBI:136282"/>
        <dbReference type="ChEBI" id="CHEBI:136286"/>
    </reaction>
    <physiologicalReaction direction="left-to-right" evidence="12">
        <dbReference type="Rhea" id="RHEA:52049"/>
    </physiologicalReaction>
</comment>
<keyword evidence="19" id="KW-1185">Reference proteome</keyword>
<sequence>MVSTLVAIFHVYGFTQSLGSLILYEKYVSPYRPERFGGPWRFLTYINMNFQLVVFTLCMLTDMAYLFKAKSLGLKLLKIRDFWFSTIGLPFCILVFTTFWGIFYVDRELVYPAALDEIIPVWMNHVMHSFILITVLELLFTKHWYPTRWVGMCVSSATSLAYLAWILHIHAVTGDWVYPILEELQGGAFLLFIFVLFLLQSALYVIGEVLNRATGEYEEKEKSKKKK</sequence>
<name>H2ZJX3_CIOSA</name>
<evidence type="ECO:0000256" key="7">
    <source>
        <dbReference type="ARBA" id="ARBA00047368"/>
    </source>
</evidence>
<evidence type="ECO:0000256" key="3">
    <source>
        <dbReference type="ARBA" id="ARBA00009300"/>
    </source>
</evidence>
<evidence type="ECO:0000256" key="5">
    <source>
        <dbReference type="ARBA" id="ARBA00022989"/>
    </source>
</evidence>
<dbReference type="AlphaFoldDB" id="H2ZJX3"/>
<comment type="catalytic activity">
    <reaction evidence="16">
        <text>12-(9Z-hexadecenoyloxy)-octadecanoate + H2O = 12-hydroxyoctadecanoate + (9Z)-hexadecenoate + H(+)</text>
        <dbReference type="Rhea" id="RHEA:52072"/>
        <dbReference type="ChEBI" id="CHEBI:15377"/>
        <dbReference type="ChEBI" id="CHEBI:15378"/>
        <dbReference type="ChEBI" id="CHEBI:32372"/>
        <dbReference type="ChEBI" id="CHEBI:84201"/>
        <dbReference type="ChEBI" id="CHEBI:136312"/>
    </reaction>
    <physiologicalReaction direction="left-to-right" evidence="16">
        <dbReference type="Rhea" id="RHEA:52073"/>
    </physiologicalReaction>
</comment>
<dbReference type="PANTHER" id="PTHR10989">
    <property type="entry name" value="ANDROGEN-INDUCED PROTEIN 1-RELATED"/>
    <property type="match status" value="1"/>
</dbReference>
<feature type="transmembrane region" description="Helical" evidence="17">
    <location>
        <begin position="82"/>
        <end position="102"/>
    </location>
</feature>
<evidence type="ECO:0000256" key="16">
    <source>
        <dbReference type="ARBA" id="ARBA00049428"/>
    </source>
</evidence>
<comment type="catalytic activity">
    <reaction evidence="15">
        <text>13-(9Z-hexadecenoyloxy)-octadecanoate + H2O = 13-hydroxy-octadecanoate + (9Z)-hexadecenoate + H(+)</text>
        <dbReference type="Rhea" id="RHEA:52076"/>
        <dbReference type="ChEBI" id="CHEBI:15377"/>
        <dbReference type="ChEBI" id="CHEBI:15378"/>
        <dbReference type="ChEBI" id="CHEBI:32372"/>
        <dbReference type="ChEBI" id="CHEBI:136304"/>
        <dbReference type="ChEBI" id="CHEBI:136315"/>
    </reaction>
    <physiologicalReaction direction="left-to-right" evidence="15">
        <dbReference type="Rhea" id="RHEA:52077"/>
    </physiologicalReaction>
</comment>
<dbReference type="Proteomes" id="UP000007875">
    <property type="component" value="Unassembled WGS sequence"/>
</dbReference>
<dbReference type="GO" id="GO:0012505">
    <property type="term" value="C:endomembrane system"/>
    <property type="evidence" value="ECO:0007669"/>
    <property type="project" value="UniProtKB-SubCell"/>
</dbReference>
<reference evidence="18" key="3">
    <citation type="submission" date="2025-09" db="UniProtKB">
        <authorList>
            <consortium name="Ensembl"/>
        </authorList>
    </citation>
    <scope>IDENTIFICATION</scope>
</reference>
<evidence type="ECO:0000256" key="13">
    <source>
        <dbReference type="ARBA" id="ARBA00049221"/>
    </source>
</evidence>
<comment type="catalytic activity">
    <reaction evidence="1">
        <text>9-(9Z-hexadecenoyloxy)-octadecanoate + H2O = (9Z)-hexadecenoate + 9-hydroxy-octadecanoate + H(+)</text>
        <dbReference type="Rhea" id="RHEA:52068"/>
        <dbReference type="ChEBI" id="CHEBI:15377"/>
        <dbReference type="ChEBI" id="CHEBI:15378"/>
        <dbReference type="ChEBI" id="CHEBI:32372"/>
        <dbReference type="ChEBI" id="CHEBI:136286"/>
        <dbReference type="ChEBI" id="CHEBI:136309"/>
    </reaction>
    <physiologicalReaction direction="left-to-right" evidence="1">
        <dbReference type="Rhea" id="RHEA:52069"/>
    </physiologicalReaction>
</comment>
<evidence type="ECO:0000256" key="10">
    <source>
        <dbReference type="ARBA" id="ARBA00048680"/>
    </source>
</evidence>
<comment type="similarity">
    <text evidence="3">Belongs to the AIG1 family.</text>
</comment>
<keyword evidence="5 17" id="KW-1133">Transmembrane helix</keyword>
<evidence type="ECO:0000256" key="12">
    <source>
        <dbReference type="ARBA" id="ARBA00048800"/>
    </source>
</evidence>
<evidence type="ECO:0000256" key="1">
    <source>
        <dbReference type="ARBA" id="ARBA00000923"/>
    </source>
</evidence>
<reference evidence="19" key="1">
    <citation type="submission" date="2003-08" db="EMBL/GenBank/DDBJ databases">
        <authorList>
            <person name="Birren B."/>
            <person name="Nusbaum C."/>
            <person name="Abebe A."/>
            <person name="Abouelleil A."/>
            <person name="Adekoya E."/>
            <person name="Ait-zahra M."/>
            <person name="Allen N."/>
            <person name="Allen T."/>
            <person name="An P."/>
            <person name="Anderson M."/>
            <person name="Anderson S."/>
            <person name="Arachchi H."/>
            <person name="Armbruster J."/>
            <person name="Bachantsang P."/>
            <person name="Baldwin J."/>
            <person name="Barry A."/>
            <person name="Bayul T."/>
            <person name="Blitshsteyn B."/>
            <person name="Bloom T."/>
            <person name="Blye J."/>
            <person name="Boguslavskiy L."/>
            <person name="Borowsky M."/>
            <person name="Boukhgalter B."/>
            <person name="Brunache A."/>
            <person name="Butler J."/>
            <person name="Calixte N."/>
            <person name="Calvo S."/>
            <person name="Camarata J."/>
            <person name="Campo K."/>
            <person name="Chang J."/>
            <person name="Cheshatsang Y."/>
            <person name="Citroen M."/>
            <person name="Collymore A."/>
            <person name="Considine T."/>
            <person name="Cook A."/>
            <person name="Cooke P."/>
            <person name="Corum B."/>
            <person name="Cuomo C."/>
            <person name="David R."/>
            <person name="Dawoe T."/>
            <person name="Degray S."/>
            <person name="Dodge S."/>
            <person name="Dooley K."/>
            <person name="Dorje P."/>
            <person name="Dorjee K."/>
            <person name="Dorris L."/>
            <person name="Duffey N."/>
            <person name="Dupes A."/>
            <person name="Elkins T."/>
            <person name="Engels R."/>
            <person name="Erickson J."/>
            <person name="Farina A."/>
            <person name="Faro S."/>
            <person name="Ferreira P."/>
            <person name="Fischer H."/>
            <person name="Fitzgerald M."/>
            <person name="Foley K."/>
            <person name="Gage D."/>
            <person name="Galagan J."/>
            <person name="Gearin G."/>
            <person name="Gnerre S."/>
            <person name="Gnirke A."/>
            <person name="Goyette A."/>
            <person name="Graham J."/>
            <person name="Grandbois E."/>
            <person name="Gyaltsen K."/>
            <person name="Hafez N."/>
            <person name="Hagopian D."/>
            <person name="Hagos B."/>
            <person name="Hall J."/>
            <person name="Hatcher B."/>
            <person name="Heller A."/>
            <person name="Higgins H."/>
            <person name="Honan T."/>
            <person name="Horn A."/>
            <person name="Houde N."/>
            <person name="Hughes L."/>
            <person name="Hulme W."/>
            <person name="Husby E."/>
            <person name="Iliev I."/>
            <person name="Jaffe D."/>
            <person name="Jones C."/>
            <person name="Kamal M."/>
            <person name="Kamat A."/>
            <person name="Kamvysselis M."/>
            <person name="Karlsson E."/>
            <person name="Kells C."/>
            <person name="Kieu A."/>
            <person name="Kisner P."/>
            <person name="Kodira C."/>
            <person name="Kulbokas E."/>
            <person name="Labutti K."/>
            <person name="Lama D."/>
            <person name="Landers T."/>
            <person name="Leger J."/>
            <person name="Levine S."/>
            <person name="Lewis D."/>
            <person name="Lewis T."/>
            <person name="Lindblad-toh K."/>
            <person name="Liu X."/>
            <person name="Lokyitsang T."/>
            <person name="Lokyitsang Y."/>
            <person name="Lucien O."/>
            <person name="Lui A."/>
            <person name="Ma L.J."/>
            <person name="Mabbitt R."/>
            <person name="Macdonald J."/>
            <person name="Maclean C."/>
            <person name="Major J."/>
            <person name="Manning J."/>
            <person name="Marabella R."/>
            <person name="Maru K."/>
            <person name="Matthews C."/>
            <person name="Mauceli E."/>
            <person name="Mccarthy M."/>
            <person name="Mcdonough S."/>
            <person name="Mcghee T."/>
            <person name="Meldrim J."/>
            <person name="Meneus L."/>
            <person name="Mesirov J."/>
            <person name="Mihalev A."/>
            <person name="Mihova T."/>
            <person name="Mikkelsen T."/>
            <person name="Mlenga V."/>
            <person name="Moru K."/>
            <person name="Mozes J."/>
            <person name="Mulrain L."/>
            <person name="Munson G."/>
            <person name="Naylor J."/>
            <person name="Newes C."/>
            <person name="Nguyen C."/>
            <person name="Nguyen N."/>
            <person name="Nguyen T."/>
            <person name="Nicol R."/>
            <person name="Nielsen C."/>
            <person name="Nizzari M."/>
            <person name="Norbu C."/>
            <person name="Norbu N."/>
            <person name="O'donnell P."/>
            <person name="Okoawo O."/>
            <person name="O'leary S."/>
            <person name="Omotosho B."/>
            <person name="O'neill K."/>
            <person name="Osman S."/>
            <person name="Parker S."/>
            <person name="Perrin D."/>
            <person name="Phunkhang P."/>
            <person name="Piqani B."/>
            <person name="Purcell S."/>
            <person name="Rachupka T."/>
            <person name="Ramasamy U."/>
            <person name="Rameau R."/>
            <person name="Ray V."/>
            <person name="Raymond C."/>
            <person name="Retta R."/>
            <person name="Richardson S."/>
            <person name="Rise C."/>
            <person name="Rodriguez J."/>
            <person name="Rogers J."/>
            <person name="Rogov P."/>
            <person name="Rutman M."/>
            <person name="Schupbach R."/>
            <person name="Seaman C."/>
            <person name="Settipalli S."/>
            <person name="Sharpe T."/>
            <person name="Sheridan J."/>
            <person name="Sherpa N."/>
            <person name="Shi J."/>
            <person name="Smirnov S."/>
            <person name="Smith C."/>
            <person name="Sougnez C."/>
            <person name="Spencer B."/>
            <person name="Stalker J."/>
            <person name="Stange-thomann N."/>
            <person name="Stavropoulos S."/>
            <person name="Stetson K."/>
            <person name="Stone C."/>
            <person name="Stone S."/>
            <person name="Stubbs M."/>
            <person name="Talamas J."/>
            <person name="Tchuinga P."/>
            <person name="Tenzing P."/>
            <person name="Tesfaye S."/>
            <person name="Theodore J."/>
            <person name="Thoulutsang Y."/>
            <person name="Topham K."/>
            <person name="Towey S."/>
            <person name="Tsamla T."/>
            <person name="Tsomo N."/>
            <person name="Vallee D."/>
            <person name="Vassiliev H."/>
            <person name="Venkataraman V."/>
            <person name="Vinson J."/>
            <person name="Vo A."/>
            <person name="Wade C."/>
            <person name="Wang S."/>
            <person name="Wangchuk T."/>
            <person name="Wangdi T."/>
            <person name="Whittaker C."/>
            <person name="Wilkinson J."/>
            <person name="Wu Y."/>
            <person name="Wyman D."/>
            <person name="Yadav S."/>
            <person name="Yang S."/>
            <person name="Yang X."/>
            <person name="Yeager S."/>
            <person name="Yee E."/>
            <person name="Young G."/>
            <person name="Zainoun J."/>
            <person name="Zembeck L."/>
            <person name="Zimmer A."/>
            <person name="Zody M."/>
            <person name="Lander E."/>
        </authorList>
    </citation>
    <scope>NUCLEOTIDE SEQUENCE [LARGE SCALE GENOMIC DNA]</scope>
</reference>
<evidence type="ECO:0000256" key="11">
    <source>
        <dbReference type="ARBA" id="ARBA00048701"/>
    </source>
</evidence>
<comment type="catalytic activity">
    <reaction evidence="11">
        <text>12-(9Z-octadecenoyloxy)-octadecanoate + H2O = 12-hydroxyoctadecanoate + (9Z)-octadecenoate + H(+)</text>
        <dbReference type="Rhea" id="RHEA:52060"/>
        <dbReference type="ChEBI" id="CHEBI:15377"/>
        <dbReference type="ChEBI" id="CHEBI:15378"/>
        <dbReference type="ChEBI" id="CHEBI:30823"/>
        <dbReference type="ChEBI" id="CHEBI:84201"/>
        <dbReference type="ChEBI" id="CHEBI:136302"/>
    </reaction>
    <physiologicalReaction direction="left-to-right" evidence="11">
        <dbReference type="Rhea" id="RHEA:52061"/>
    </physiologicalReaction>
</comment>
<dbReference type="Pfam" id="PF04750">
    <property type="entry name" value="Far-17a_AIG1"/>
    <property type="match status" value="1"/>
</dbReference>
<feature type="transmembrane region" description="Helical" evidence="17">
    <location>
        <begin position="122"/>
        <end position="140"/>
    </location>
</feature>
<dbReference type="GeneTree" id="ENSGT00940000158284"/>
<comment type="catalytic activity">
    <reaction evidence="13">
        <text>9-octadecanoyloxy-octadecanoate + H2O = 9-hydroxy-octadecanoate + octadecanoate + H(+)</text>
        <dbReference type="Rhea" id="RHEA:52096"/>
        <dbReference type="ChEBI" id="CHEBI:15377"/>
        <dbReference type="ChEBI" id="CHEBI:15378"/>
        <dbReference type="ChEBI" id="CHEBI:25629"/>
        <dbReference type="ChEBI" id="CHEBI:136286"/>
        <dbReference type="ChEBI" id="CHEBI:136373"/>
    </reaction>
    <physiologicalReaction direction="left-to-right" evidence="13">
        <dbReference type="Rhea" id="RHEA:52097"/>
    </physiologicalReaction>
</comment>
<evidence type="ECO:0000256" key="15">
    <source>
        <dbReference type="ARBA" id="ARBA00049322"/>
    </source>
</evidence>
<comment type="catalytic activity">
    <reaction evidence="14">
        <text>13-(9Z-octadecenoyloxy)-octadecanoate + H2O = 13-hydroxy-octadecanoate + (9Z)-octadecenoate + H(+)</text>
        <dbReference type="Rhea" id="RHEA:52064"/>
        <dbReference type="ChEBI" id="CHEBI:15377"/>
        <dbReference type="ChEBI" id="CHEBI:15378"/>
        <dbReference type="ChEBI" id="CHEBI:30823"/>
        <dbReference type="ChEBI" id="CHEBI:136303"/>
        <dbReference type="ChEBI" id="CHEBI:136304"/>
    </reaction>
    <physiologicalReaction direction="left-to-right" evidence="14">
        <dbReference type="Rhea" id="RHEA:52065"/>
    </physiologicalReaction>
</comment>
<dbReference type="HOGENOM" id="CLU_073346_2_0_1"/>
<dbReference type="PANTHER" id="PTHR10989:SF16">
    <property type="entry name" value="AT02829P-RELATED"/>
    <property type="match status" value="1"/>
</dbReference>
<comment type="catalytic activity">
    <reaction evidence="7">
        <text>12-hexadecanoyloxy-octadecanoate + H2O = 12-hydroxyoctadecanoate + hexadecanoate + H(+)</text>
        <dbReference type="Rhea" id="RHEA:52056"/>
        <dbReference type="ChEBI" id="CHEBI:7896"/>
        <dbReference type="ChEBI" id="CHEBI:15377"/>
        <dbReference type="ChEBI" id="CHEBI:15378"/>
        <dbReference type="ChEBI" id="CHEBI:83677"/>
        <dbReference type="ChEBI" id="CHEBI:84201"/>
    </reaction>
    <physiologicalReaction direction="left-to-right" evidence="7">
        <dbReference type="Rhea" id="RHEA:52057"/>
    </physiologicalReaction>
</comment>
<comment type="catalytic activity">
    <reaction evidence="9">
        <text>9-hexadecanoyloxy-octadecanoate + H2O = 9-hydroxy-octadecanoate + hexadecanoate + H(+)</text>
        <dbReference type="Rhea" id="RHEA:52052"/>
        <dbReference type="ChEBI" id="CHEBI:7896"/>
        <dbReference type="ChEBI" id="CHEBI:15377"/>
        <dbReference type="ChEBI" id="CHEBI:15378"/>
        <dbReference type="ChEBI" id="CHEBI:83670"/>
        <dbReference type="ChEBI" id="CHEBI:136286"/>
    </reaction>
    <physiologicalReaction direction="left-to-right" evidence="9">
        <dbReference type="Rhea" id="RHEA:52053"/>
    </physiologicalReaction>
</comment>
<evidence type="ECO:0000313" key="19">
    <source>
        <dbReference type="Proteomes" id="UP000007875"/>
    </source>
</evidence>
<evidence type="ECO:0000256" key="2">
    <source>
        <dbReference type="ARBA" id="ARBA00004127"/>
    </source>
</evidence>
<evidence type="ECO:0000256" key="9">
    <source>
        <dbReference type="ARBA" id="ARBA00047863"/>
    </source>
</evidence>
<reference evidence="18" key="2">
    <citation type="submission" date="2025-08" db="UniProtKB">
        <authorList>
            <consortium name="Ensembl"/>
        </authorList>
    </citation>
    <scope>IDENTIFICATION</scope>
</reference>
<dbReference type="InterPro" id="IPR006838">
    <property type="entry name" value="ADTRP_AIG1"/>
</dbReference>
<feature type="transmembrane region" description="Helical" evidence="17">
    <location>
        <begin position="43"/>
        <end position="61"/>
    </location>
</feature>
<dbReference type="Ensembl" id="ENSCSAVT00000018083.1">
    <property type="protein sequence ID" value="ENSCSAVP00000017889.1"/>
    <property type="gene ID" value="ENSCSAVG00000010525.1"/>
</dbReference>
<feature type="transmembrane region" description="Helical" evidence="17">
    <location>
        <begin position="187"/>
        <end position="206"/>
    </location>
</feature>
<proteinExistence type="inferred from homology"/>